<feature type="transmembrane region" description="Helical" evidence="2">
    <location>
        <begin position="22"/>
        <end position="43"/>
    </location>
</feature>
<gene>
    <name evidence="3" type="ORF">ABVK25_010958</name>
</gene>
<keyword evidence="2" id="KW-1133">Transmembrane helix</keyword>
<evidence type="ECO:0000313" key="3">
    <source>
        <dbReference type="EMBL" id="KAL2048776.1"/>
    </source>
</evidence>
<dbReference type="EMBL" id="JBHFEH010000080">
    <property type="protein sequence ID" value="KAL2048776.1"/>
    <property type="molecule type" value="Genomic_DNA"/>
</dbReference>
<dbReference type="PANTHER" id="PTHR16861:SF4">
    <property type="entry name" value="SH3 DOMAIN PROTEIN (AFU_ORTHOLOGUE AFUA_1G13610)"/>
    <property type="match status" value="1"/>
</dbReference>
<comment type="caution">
    <text evidence="3">The sequence shown here is derived from an EMBL/GenBank/DDBJ whole genome shotgun (WGS) entry which is preliminary data.</text>
</comment>
<name>A0ABR4AT71_9LECA</name>
<accession>A0ABR4AT71</accession>
<evidence type="ECO:0000313" key="4">
    <source>
        <dbReference type="Proteomes" id="UP001590951"/>
    </source>
</evidence>
<protein>
    <submittedName>
        <fullName evidence="3">Uncharacterized protein</fullName>
    </submittedName>
</protein>
<reference evidence="3 4" key="1">
    <citation type="submission" date="2024-09" db="EMBL/GenBank/DDBJ databases">
        <title>Rethinking Asexuality: The Enigmatic Case of Functional Sexual Genes in Lepraria (Stereocaulaceae).</title>
        <authorList>
            <person name="Doellman M."/>
            <person name="Sun Y."/>
            <person name="Barcenas-Pena A."/>
            <person name="Lumbsch H.T."/>
            <person name="Grewe F."/>
        </authorList>
    </citation>
    <scope>NUCLEOTIDE SEQUENCE [LARGE SCALE GENOMIC DNA]</scope>
    <source>
        <strain evidence="3 4">Grewe 0041</strain>
    </source>
</reference>
<keyword evidence="2" id="KW-0472">Membrane</keyword>
<sequence length="468" mass="49143">MLPCTQPNNIAGLPRSQYLGRILLLLLSTKFNMLILCVVLYLGTTVLAKRPQNASICDYYAQSLYGTNTSQTQYQLTQHIVTLAFAGAPPGSSNISSSITGIFNPGTFSYQGTTLGVDLLPWFNGSIDSTNLNNQAVGIDWLDGGGLDPLYAFLNGSTDTVMLTNTTNQYRLFTHFYEAFAHVFDCSDPATPPPSPSSAPPPSNLAYVPKFMNLNNTDLGHFIDQMTQAAEQYGFSTEDANTINTHLNSIYNVACAPPVTQNPMKGPQLLSLCQASNCPLALDPDCAAYVNLSASGIPSAASSVGPSAMPTHFIPTVISQSTTAPTSSTSAGSSGALGGTSTSSSPALSPGAIAGIAIGGAAVILAFIIALVFIMRRRRPIRMEAPPPSMYGTGSGFASPPGEQKYLPSFTSSPMQSPGRYGQFGEGHPQAMQQVAGHDAGRPPVEMDSTRGADGQGMGQDGGRSWLS</sequence>
<dbReference type="Proteomes" id="UP001590951">
    <property type="component" value="Unassembled WGS sequence"/>
</dbReference>
<dbReference type="PANTHER" id="PTHR16861">
    <property type="entry name" value="GLYCOPROTEIN 38"/>
    <property type="match status" value="1"/>
</dbReference>
<keyword evidence="2" id="KW-0812">Transmembrane</keyword>
<keyword evidence="4" id="KW-1185">Reference proteome</keyword>
<evidence type="ECO:0000256" key="2">
    <source>
        <dbReference type="SAM" id="Phobius"/>
    </source>
</evidence>
<organism evidence="3 4">
    <name type="scientific">Lepraria finkii</name>
    <dbReference type="NCBI Taxonomy" id="1340010"/>
    <lineage>
        <taxon>Eukaryota</taxon>
        <taxon>Fungi</taxon>
        <taxon>Dikarya</taxon>
        <taxon>Ascomycota</taxon>
        <taxon>Pezizomycotina</taxon>
        <taxon>Lecanoromycetes</taxon>
        <taxon>OSLEUM clade</taxon>
        <taxon>Lecanoromycetidae</taxon>
        <taxon>Lecanorales</taxon>
        <taxon>Lecanorineae</taxon>
        <taxon>Stereocaulaceae</taxon>
        <taxon>Lepraria</taxon>
    </lineage>
</organism>
<feature type="compositionally biased region" description="Low complexity" evidence="1">
    <location>
        <begin position="321"/>
        <end position="344"/>
    </location>
</feature>
<evidence type="ECO:0000256" key="1">
    <source>
        <dbReference type="SAM" id="MobiDB-lite"/>
    </source>
</evidence>
<feature type="region of interest" description="Disordered" evidence="1">
    <location>
        <begin position="422"/>
        <end position="468"/>
    </location>
</feature>
<proteinExistence type="predicted"/>
<feature type="transmembrane region" description="Helical" evidence="2">
    <location>
        <begin position="352"/>
        <end position="374"/>
    </location>
</feature>
<feature type="region of interest" description="Disordered" evidence="1">
    <location>
        <begin position="320"/>
        <end position="344"/>
    </location>
</feature>